<reference evidence="2" key="3">
    <citation type="submission" date="2025-09" db="UniProtKB">
        <authorList>
            <consortium name="Ensembl"/>
        </authorList>
    </citation>
    <scope>IDENTIFICATION</scope>
</reference>
<dbReference type="AlphaFoldDB" id="A0A4W5N118"/>
<keyword evidence="1" id="KW-0732">Signal</keyword>
<reference evidence="3" key="1">
    <citation type="submission" date="2018-06" db="EMBL/GenBank/DDBJ databases">
        <title>Genome assembly of Danube salmon.</title>
        <authorList>
            <person name="Macqueen D.J."/>
            <person name="Gundappa M.K."/>
        </authorList>
    </citation>
    <scope>NUCLEOTIDE SEQUENCE [LARGE SCALE GENOMIC DNA]</scope>
</reference>
<evidence type="ECO:0000256" key="1">
    <source>
        <dbReference type="SAM" id="SignalP"/>
    </source>
</evidence>
<accession>A0A4W5N118</accession>
<sequence length="61" mass="7016">MRTATLILLCNYLICCSFKSIGGRSEKYLCRGKLMQSVRIKHIQKLEVKRSNIPSSMLLLK</sequence>
<evidence type="ECO:0000313" key="3">
    <source>
        <dbReference type="Proteomes" id="UP000314982"/>
    </source>
</evidence>
<organism evidence="2 3">
    <name type="scientific">Hucho hucho</name>
    <name type="common">huchen</name>
    <dbReference type="NCBI Taxonomy" id="62062"/>
    <lineage>
        <taxon>Eukaryota</taxon>
        <taxon>Metazoa</taxon>
        <taxon>Chordata</taxon>
        <taxon>Craniata</taxon>
        <taxon>Vertebrata</taxon>
        <taxon>Euteleostomi</taxon>
        <taxon>Actinopterygii</taxon>
        <taxon>Neopterygii</taxon>
        <taxon>Teleostei</taxon>
        <taxon>Protacanthopterygii</taxon>
        <taxon>Salmoniformes</taxon>
        <taxon>Salmonidae</taxon>
        <taxon>Salmoninae</taxon>
        <taxon>Hucho</taxon>
    </lineage>
</organism>
<name>A0A4W5N118_9TELE</name>
<dbReference type="Proteomes" id="UP000314982">
    <property type="component" value="Unassembled WGS sequence"/>
</dbReference>
<feature type="signal peptide" evidence="1">
    <location>
        <begin position="1"/>
        <end position="18"/>
    </location>
</feature>
<feature type="chain" id="PRO_5021420325" evidence="1">
    <location>
        <begin position="19"/>
        <end position="61"/>
    </location>
</feature>
<protein>
    <submittedName>
        <fullName evidence="2">Uncharacterized protein</fullName>
    </submittedName>
</protein>
<keyword evidence="3" id="KW-1185">Reference proteome</keyword>
<reference evidence="2" key="2">
    <citation type="submission" date="2025-08" db="UniProtKB">
        <authorList>
            <consortium name="Ensembl"/>
        </authorList>
    </citation>
    <scope>IDENTIFICATION</scope>
</reference>
<evidence type="ECO:0000313" key="2">
    <source>
        <dbReference type="Ensembl" id="ENSHHUP00000043743.1"/>
    </source>
</evidence>
<dbReference type="Ensembl" id="ENSHHUT00000045386.1">
    <property type="protein sequence ID" value="ENSHHUP00000043743.1"/>
    <property type="gene ID" value="ENSHHUG00000026856.1"/>
</dbReference>
<proteinExistence type="predicted"/>